<evidence type="ECO:0000256" key="4">
    <source>
        <dbReference type="ARBA" id="ARBA00023326"/>
    </source>
</evidence>
<protein>
    <recommendedName>
        <fullName evidence="5">GH10 domain-containing protein</fullName>
    </recommendedName>
</protein>
<dbReference type="InterPro" id="IPR017853">
    <property type="entry name" value="GH"/>
</dbReference>
<keyword evidence="7" id="KW-1185">Reference proteome</keyword>
<dbReference type="InterPro" id="IPR044846">
    <property type="entry name" value="GH10"/>
</dbReference>
<dbReference type="Gene3D" id="3.20.20.80">
    <property type="entry name" value="Glycosidases"/>
    <property type="match status" value="1"/>
</dbReference>
<organism evidence="6 7">
    <name type="scientific">Escallonia herrerae</name>
    <dbReference type="NCBI Taxonomy" id="1293975"/>
    <lineage>
        <taxon>Eukaryota</taxon>
        <taxon>Viridiplantae</taxon>
        <taxon>Streptophyta</taxon>
        <taxon>Embryophyta</taxon>
        <taxon>Tracheophyta</taxon>
        <taxon>Spermatophyta</taxon>
        <taxon>Magnoliopsida</taxon>
        <taxon>eudicotyledons</taxon>
        <taxon>Gunneridae</taxon>
        <taxon>Pentapetalae</taxon>
        <taxon>asterids</taxon>
        <taxon>campanulids</taxon>
        <taxon>Escalloniales</taxon>
        <taxon>Escalloniaceae</taxon>
        <taxon>Escallonia</taxon>
    </lineage>
</organism>
<dbReference type="PANTHER" id="PTHR31490:SF52">
    <property type="entry name" value="ENDO-1,4-BETA-XYLANASE 5-RELATED"/>
    <property type="match status" value="1"/>
</dbReference>
<dbReference type="AlphaFoldDB" id="A0AA89ASD3"/>
<keyword evidence="3" id="KW-0119">Carbohydrate metabolism</keyword>
<comment type="caution">
    <text evidence="6">The sequence shown here is derived from an EMBL/GenBank/DDBJ whole genome shotgun (WGS) entry which is preliminary data.</text>
</comment>
<comment type="similarity">
    <text evidence="1">Belongs to the glycosyl hydrolase 10 (cellulase F) family.</text>
</comment>
<evidence type="ECO:0000256" key="3">
    <source>
        <dbReference type="ARBA" id="ARBA00023277"/>
    </source>
</evidence>
<keyword evidence="4" id="KW-0624">Polysaccharide degradation</keyword>
<reference evidence="6" key="1">
    <citation type="submission" date="2022-12" db="EMBL/GenBank/DDBJ databases">
        <title>Draft genome assemblies for two species of Escallonia (Escalloniales).</title>
        <authorList>
            <person name="Chanderbali A."/>
            <person name="Dervinis C."/>
            <person name="Anghel I."/>
            <person name="Soltis D."/>
            <person name="Soltis P."/>
            <person name="Zapata F."/>
        </authorList>
    </citation>
    <scope>NUCLEOTIDE SEQUENCE</scope>
    <source>
        <strain evidence="6">UCBG64.0493</strain>
        <tissue evidence="6">Leaf</tissue>
    </source>
</reference>
<dbReference type="Pfam" id="PF00331">
    <property type="entry name" value="Glyco_hydro_10"/>
    <property type="match status" value="1"/>
</dbReference>
<sequence>MVSRYKGELIAWDVVNENLHFSFFEDKLGKNVSEIFFSMAYHLDPRTTMFMNEYNTIEYSGDDAVSPEKYIEKLEGTKSYLGNAGMLAAIGLQSHFGSGQPNIAYMRVALDILGAIGFSIWLTEGDFHPFVSFLLQLAGLSEKPQ</sequence>
<dbReference type="Proteomes" id="UP001188597">
    <property type="component" value="Unassembled WGS sequence"/>
</dbReference>
<dbReference type="InterPro" id="IPR001000">
    <property type="entry name" value="GH10_dom"/>
</dbReference>
<dbReference type="PROSITE" id="PS51760">
    <property type="entry name" value="GH10_2"/>
    <property type="match status" value="1"/>
</dbReference>
<evidence type="ECO:0000256" key="2">
    <source>
        <dbReference type="ARBA" id="ARBA00022801"/>
    </source>
</evidence>
<dbReference type="PANTHER" id="PTHR31490">
    <property type="entry name" value="GLYCOSYL HYDROLASE"/>
    <property type="match status" value="1"/>
</dbReference>
<dbReference type="GO" id="GO:0031176">
    <property type="term" value="F:endo-1,4-beta-xylanase activity"/>
    <property type="evidence" value="ECO:0007669"/>
    <property type="project" value="UniProtKB-ARBA"/>
</dbReference>
<feature type="non-terminal residue" evidence="6">
    <location>
        <position position="1"/>
    </location>
</feature>
<dbReference type="GO" id="GO:0000272">
    <property type="term" value="P:polysaccharide catabolic process"/>
    <property type="evidence" value="ECO:0007669"/>
    <property type="project" value="UniProtKB-KW"/>
</dbReference>
<feature type="domain" description="GH10" evidence="5">
    <location>
        <begin position="1"/>
        <end position="145"/>
    </location>
</feature>
<evidence type="ECO:0000259" key="5">
    <source>
        <dbReference type="PROSITE" id="PS51760"/>
    </source>
</evidence>
<keyword evidence="2" id="KW-0378">Hydrolase</keyword>
<evidence type="ECO:0000256" key="1">
    <source>
        <dbReference type="ARBA" id="ARBA00007495"/>
    </source>
</evidence>
<evidence type="ECO:0000313" key="7">
    <source>
        <dbReference type="Proteomes" id="UP001188597"/>
    </source>
</evidence>
<name>A0AA89ASD3_9ASTE</name>
<dbReference type="SUPFAM" id="SSF51445">
    <property type="entry name" value="(Trans)glycosidases"/>
    <property type="match status" value="1"/>
</dbReference>
<proteinExistence type="inferred from homology"/>
<dbReference type="EMBL" id="JAVXUP010001167">
    <property type="protein sequence ID" value="KAK3015074.1"/>
    <property type="molecule type" value="Genomic_DNA"/>
</dbReference>
<evidence type="ECO:0000313" key="6">
    <source>
        <dbReference type="EMBL" id="KAK3015074.1"/>
    </source>
</evidence>
<gene>
    <name evidence="6" type="ORF">RJ639_007461</name>
</gene>
<accession>A0AA89ASD3</accession>